<keyword evidence="3" id="KW-1185">Reference proteome</keyword>
<reference evidence="4" key="1">
    <citation type="submission" date="2025-08" db="UniProtKB">
        <authorList>
            <consortium name="RefSeq"/>
        </authorList>
    </citation>
    <scope>IDENTIFICATION</scope>
</reference>
<sequence length="122" mass="13081">MNTKSKLGMGITKKKKKPKKKITLRKVMEAAKRSMTQSNDAQAVIQSAVKGAQIVVKQAGGKKNIRAPRVLPVPSKVGGFLPFLVLMFAGLSSAEALAGGKGLYLKPYKKGLGIHLKPKNLK</sequence>
<keyword evidence="2" id="KW-0472">Membrane</keyword>
<evidence type="ECO:0000313" key="4">
    <source>
        <dbReference type="RefSeq" id="XP_015602210.1"/>
    </source>
</evidence>
<feature type="transmembrane region" description="Helical" evidence="2">
    <location>
        <begin position="80"/>
        <end position="100"/>
    </location>
</feature>
<name>A0AAJ7FPQ4_CEPCN</name>
<feature type="compositionally biased region" description="Basic residues" evidence="1">
    <location>
        <begin position="12"/>
        <end position="21"/>
    </location>
</feature>
<evidence type="ECO:0000313" key="3">
    <source>
        <dbReference type="Proteomes" id="UP000694920"/>
    </source>
</evidence>
<dbReference type="RefSeq" id="XP_015602210.1">
    <property type="nucleotide sequence ID" value="XM_015746724.1"/>
</dbReference>
<dbReference type="KEGG" id="ccin:107271107"/>
<evidence type="ECO:0000256" key="1">
    <source>
        <dbReference type="SAM" id="MobiDB-lite"/>
    </source>
</evidence>
<evidence type="ECO:0000256" key="2">
    <source>
        <dbReference type="SAM" id="Phobius"/>
    </source>
</evidence>
<dbReference type="Proteomes" id="UP000694920">
    <property type="component" value="Unplaced"/>
</dbReference>
<organism evidence="3 4">
    <name type="scientific">Cephus cinctus</name>
    <name type="common">Wheat stem sawfly</name>
    <dbReference type="NCBI Taxonomy" id="211228"/>
    <lineage>
        <taxon>Eukaryota</taxon>
        <taxon>Metazoa</taxon>
        <taxon>Ecdysozoa</taxon>
        <taxon>Arthropoda</taxon>
        <taxon>Hexapoda</taxon>
        <taxon>Insecta</taxon>
        <taxon>Pterygota</taxon>
        <taxon>Neoptera</taxon>
        <taxon>Endopterygota</taxon>
        <taxon>Hymenoptera</taxon>
        <taxon>Cephoidea</taxon>
        <taxon>Cephidae</taxon>
        <taxon>Cephus</taxon>
    </lineage>
</organism>
<feature type="compositionally biased region" description="Low complexity" evidence="1">
    <location>
        <begin position="1"/>
        <end position="11"/>
    </location>
</feature>
<keyword evidence="2" id="KW-0812">Transmembrane</keyword>
<keyword evidence="2" id="KW-1133">Transmembrane helix</keyword>
<protein>
    <submittedName>
        <fullName evidence="4">Uncharacterized protein LOC107271107</fullName>
    </submittedName>
</protein>
<dbReference type="GeneID" id="107271107"/>
<gene>
    <name evidence="4" type="primary">LOC107271107</name>
</gene>
<dbReference type="AlphaFoldDB" id="A0AAJ7FPQ4"/>
<feature type="region of interest" description="Disordered" evidence="1">
    <location>
        <begin position="1"/>
        <end position="21"/>
    </location>
</feature>
<accession>A0AAJ7FPQ4</accession>
<proteinExistence type="predicted"/>